<dbReference type="GO" id="GO:0019205">
    <property type="term" value="F:nucleobase-containing compound kinase activity"/>
    <property type="evidence" value="ECO:0007669"/>
    <property type="project" value="InterPro"/>
</dbReference>
<gene>
    <name evidence="6" type="primary">AK8</name>
</gene>
<name>A0A6P8SPE1_GEOSA</name>
<dbReference type="PRINTS" id="PR00094">
    <property type="entry name" value="ADENYLTKNASE"/>
</dbReference>
<evidence type="ECO:0000256" key="1">
    <source>
        <dbReference type="ARBA" id="ARBA00022679"/>
    </source>
</evidence>
<dbReference type="GO" id="GO:0005524">
    <property type="term" value="F:ATP binding"/>
    <property type="evidence" value="ECO:0007669"/>
    <property type="project" value="InterPro"/>
</dbReference>
<comment type="similarity">
    <text evidence="4">Belongs to the adenylate kinase family.</text>
</comment>
<protein>
    <submittedName>
        <fullName evidence="6">Adenylate kinase 8 isoform X1</fullName>
    </submittedName>
</protein>
<sequence>MDATARPLRIPPEMGVYAEKHKIFDLIQKMLERLLVDRPEDPIQYLINHLKNDNDEVPRIILLGPPASGKRTLAKMLCKQLNCTHLTLEYLLSDETSRLAAEALRYGNKGQEIPGALWAKVIQERLSKMDCIKSGWVIEAFPRTRHQVLMLQMTGIIPEHVVILDAPDNVLLERNPGKRIDPTNGERYHTAFHWPTDPEIQQRLVVPKGASEGEAGKRLLDYHRNLPDILNTYSKIFRKINVDQPCIDAFAQVLTFVQSRHRNLAPHTPFILLYGPPGSGKSLQAELMAQKYSIVNIGCGQKLKEAVADNTKLGELIRPYIENEQQVPDSIVMKILTEHLSKLDSSTRGWVLHGFPRDVEQANMLKDLGFIPNRVFFLNIPDDIAFERLALRMTDPVTGERYHGMYKSAPNLEVQLRLKQNPKYSEKNLQMLLDIYHANVQDLENFYEGVIHINADQDPHTVYELIESYTIKPLPKPVLQQ</sequence>
<keyword evidence="5" id="KW-1185">Reference proteome</keyword>
<keyword evidence="2" id="KW-0547">Nucleotide-binding</keyword>
<keyword evidence="1 4" id="KW-0808">Transferase</keyword>
<dbReference type="GeneID" id="117368493"/>
<dbReference type="FunCoup" id="A0A6P8SPE1">
    <property type="interactions" value="302"/>
</dbReference>
<keyword evidence="3 4" id="KW-0418">Kinase</keyword>
<dbReference type="CDD" id="cd22979">
    <property type="entry name" value="DD_AK8"/>
    <property type="match status" value="1"/>
</dbReference>
<dbReference type="RefSeq" id="XP_033818103.1">
    <property type="nucleotide sequence ID" value="XM_033962212.1"/>
</dbReference>
<dbReference type="Gene3D" id="3.40.50.300">
    <property type="entry name" value="P-loop containing nucleotide triphosphate hydrolases"/>
    <property type="match status" value="2"/>
</dbReference>
<dbReference type="Proteomes" id="UP000515159">
    <property type="component" value="Chromosome 10"/>
</dbReference>
<organism evidence="5 6">
    <name type="scientific">Geotrypetes seraphini</name>
    <name type="common">Gaboon caecilian</name>
    <name type="synonym">Caecilia seraphini</name>
    <dbReference type="NCBI Taxonomy" id="260995"/>
    <lineage>
        <taxon>Eukaryota</taxon>
        <taxon>Metazoa</taxon>
        <taxon>Chordata</taxon>
        <taxon>Craniata</taxon>
        <taxon>Vertebrata</taxon>
        <taxon>Euteleostomi</taxon>
        <taxon>Amphibia</taxon>
        <taxon>Gymnophiona</taxon>
        <taxon>Geotrypetes</taxon>
    </lineage>
</organism>
<evidence type="ECO:0000313" key="6">
    <source>
        <dbReference type="RefSeq" id="XP_033818103.1"/>
    </source>
</evidence>
<dbReference type="Pfam" id="PF00406">
    <property type="entry name" value="ADK"/>
    <property type="match status" value="2"/>
</dbReference>
<evidence type="ECO:0000313" key="5">
    <source>
        <dbReference type="Proteomes" id="UP000515159"/>
    </source>
</evidence>
<dbReference type="InterPro" id="IPR027417">
    <property type="entry name" value="P-loop_NTPase"/>
</dbReference>
<dbReference type="PANTHER" id="PTHR23359">
    <property type="entry name" value="NUCLEOTIDE KINASE"/>
    <property type="match status" value="1"/>
</dbReference>
<dbReference type="SUPFAM" id="SSF52540">
    <property type="entry name" value="P-loop containing nucleoside triphosphate hydrolases"/>
    <property type="match status" value="2"/>
</dbReference>
<evidence type="ECO:0000256" key="4">
    <source>
        <dbReference type="RuleBase" id="RU003330"/>
    </source>
</evidence>
<dbReference type="OrthoDB" id="522106at2759"/>
<evidence type="ECO:0000256" key="3">
    <source>
        <dbReference type="ARBA" id="ARBA00022777"/>
    </source>
</evidence>
<dbReference type="InParanoid" id="A0A6P8SPE1"/>
<accession>A0A6P8SPE1</accession>
<dbReference type="InterPro" id="IPR000850">
    <property type="entry name" value="Adenylat/UMP-CMP_kin"/>
</dbReference>
<dbReference type="AlphaFoldDB" id="A0A6P8SPE1"/>
<dbReference type="GO" id="GO:0006139">
    <property type="term" value="P:nucleobase-containing compound metabolic process"/>
    <property type="evidence" value="ECO:0007669"/>
    <property type="project" value="InterPro"/>
</dbReference>
<reference evidence="6" key="1">
    <citation type="submission" date="2025-08" db="UniProtKB">
        <authorList>
            <consortium name="RefSeq"/>
        </authorList>
    </citation>
    <scope>IDENTIFICATION</scope>
</reference>
<proteinExistence type="inferred from homology"/>
<dbReference type="CTD" id="158067"/>
<evidence type="ECO:0000256" key="2">
    <source>
        <dbReference type="ARBA" id="ARBA00022741"/>
    </source>
</evidence>
<dbReference type="SUPFAM" id="SSF47391">
    <property type="entry name" value="Dimerization-anchoring domain of cAMP-dependent PK regulatory subunit"/>
    <property type="match status" value="1"/>
</dbReference>
<dbReference type="KEGG" id="gsh:117368493"/>
<dbReference type="CDD" id="cd01428">
    <property type="entry name" value="ADK"/>
    <property type="match status" value="2"/>
</dbReference>
<dbReference type="Gene3D" id="1.20.890.10">
    <property type="entry name" value="cAMP-dependent protein kinase regulatory subunit, dimerization-anchoring domain"/>
    <property type="match status" value="1"/>
</dbReference>